<dbReference type="Proteomes" id="UP001500782">
    <property type="component" value="Unassembled WGS sequence"/>
</dbReference>
<keyword evidence="3" id="KW-1185">Reference proteome</keyword>
<name>A0ABN0W171_9BACI</name>
<comment type="caution">
    <text evidence="2">The sequence shown here is derived from an EMBL/GenBank/DDBJ whole genome shotgun (WGS) entry which is preliminary data.</text>
</comment>
<protein>
    <recommendedName>
        <fullName evidence="4">Transcriptional regulator</fullName>
    </recommendedName>
</protein>
<keyword evidence="1" id="KW-1133">Transmembrane helix</keyword>
<proteinExistence type="predicted"/>
<evidence type="ECO:0000313" key="2">
    <source>
        <dbReference type="EMBL" id="GAA0322535.1"/>
    </source>
</evidence>
<reference evidence="2 3" key="1">
    <citation type="journal article" date="2019" name="Int. J. Syst. Evol. Microbiol.">
        <title>The Global Catalogue of Microorganisms (GCM) 10K type strain sequencing project: providing services to taxonomists for standard genome sequencing and annotation.</title>
        <authorList>
            <consortium name="The Broad Institute Genomics Platform"/>
            <consortium name="The Broad Institute Genome Sequencing Center for Infectious Disease"/>
            <person name="Wu L."/>
            <person name="Ma J."/>
        </authorList>
    </citation>
    <scope>NUCLEOTIDE SEQUENCE [LARGE SCALE GENOMIC DNA]</scope>
    <source>
        <strain evidence="2 3">JCM 9731</strain>
    </source>
</reference>
<evidence type="ECO:0008006" key="4">
    <source>
        <dbReference type="Google" id="ProtNLM"/>
    </source>
</evidence>
<evidence type="ECO:0000313" key="3">
    <source>
        <dbReference type="Proteomes" id="UP001500782"/>
    </source>
</evidence>
<keyword evidence="1" id="KW-0472">Membrane</keyword>
<organism evidence="2 3">
    <name type="scientific">Bacillus carboniphilus</name>
    <dbReference type="NCBI Taxonomy" id="86663"/>
    <lineage>
        <taxon>Bacteria</taxon>
        <taxon>Bacillati</taxon>
        <taxon>Bacillota</taxon>
        <taxon>Bacilli</taxon>
        <taxon>Bacillales</taxon>
        <taxon>Bacillaceae</taxon>
        <taxon>Bacillus</taxon>
    </lineage>
</organism>
<dbReference type="EMBL" id="BAAADJ010000011">
    <property type="protein sequence ID" value="GAA0322535.1"/>
    <property type="molecule type" value="Genomic_DNA"/>
</dbReference>
<keyword evidence="1" id="KW-0812">Transmembrane</keyword>
<dbReference type="Pfam" id="PF11553">
    <property type="entry name" value="DUF3231"/>
    <property type="match status" value="2"/>
</dbReference>
<dbReference type="RefSeq" id="WP_343797124.1">
    <property type="nucleotide sequence ID" value="NZ_BAAADJ010000011.1"/>
</dbReference>
<evidence type="ECO:0000256" key="1">
    <source>
        <dbReference type="SAM" id="Phobius"/>
    </source>
</evidence>
<feature type="transmembrane region" description="Helical" evidence="1">
    <location>
        <begin position="264"/>
        <end position="285"/>
    </location>
</feature>
<dbReference type="InterPro" id="IPR012347">
    <property type="entry name" value="Ferritin-like"/>
</dbReference>
<gene>
    <name evidence="2" type="ORF">GCM10008967_11280</name>
</gene>
<sequence>MEENTSQPLCASEIANLWTQYMNDSMAACFLSHILEYMKDQEYRRILEFASDLSKSHLEKIKAFFQKDQFPTPIGFTEEDVNLGAPPLLSDDLIMVYMYVMTLHGMTGYAGALGNSVREDQRGYFTQCNKESMELFNQISDIMLKRGILSKPPVIYGNKEIDFVNQQNYLNGWIGKKRPLNAVEITGLFFNTKKTIIKIVLELAFAQVTKTKDVQKYFIRGAELCKKHVGVFDSYLLDENLPAPQRWESEVSDSTLAPFSEKFMLYHIVSLVSASLGFYGAGLAVSQRRDLAVQYAMLIAEMGLYAEDGANLLIKYGWMEQPPLAIDRRTLVKKNK</sequence>
<accession>A0ABN0W171</accession>
<dbReference type="Gene3D" id="1.20.1260.10">
    <property type="match status" value="2"/>
</dbReference>
<dbReference type="InterPro" id="IPR021617">
    <property type="entry name" value="DUF3231"/>
</dbReference>